<gene>
    <name evidence="1" type="ORF">BD289DRAFT_473710</name>
</gene>
<proteinExistence type="predicted"/>
<reference evidence="1 2" key="1">
    <citation type="journal article" date="2018" name="Mycol. Prog.">
        <title>Coniella lustricola, a new species from submerged detritus.</title>
        <authorList>
            <person name="Raudabaugh D.B."/>
            <person name="Iturriaga T."/>
            <person name="Carver A."/>
            <person name="Mondo S."/>
            <person name="Pangilinan J."/>
            <person name="Lipzen A."/>
            <person name="He G."/>
            <person name="Amirebrahimi M."/>
            <person name="Grigoriev I.V."/>
            <person name="Miller A.N."/>
        </authorList>
    </citation>
    <scope>NUCLEOTIDE SEQUENCE [LARGE SCALE GENOMIC DNA]</scope>
    <source>
        <strain evidence="1 2">B22-T-1</strain>
    </source>
</reference>
<dbReference type="AlphaFoldDB" id="A0A2T3AAC8"/>
<name>A0A2T3AAC8_9PEZI</name>
<sequence>MVPRVKTYLINGSTPVGENSRLASAWYPGDVTDSVSHDKFWALFCQALDGWIAVFTEDGHQLEAYSAAVGTSLSTGFRWNVTGQPSLVLAYQTNKEVMQVALVIDAKGIQQSAKSLFIMDNSSAIFDGIQLASGVLTDEIYMSLVLLPNGTMLGTLADIQNNLTHLPYVAFLNSSDFVNFSAMAMTGDRMFYGLWDDTDTYVALSFFK</sequence>
<dbReference type="Proteomes" id="UP000241462">
    <property type="component" value="Unassembled WGS sequence"/>
</dbReference>
<evidence type="ECO:0000313" key="2">
    <source>
        <dbReference type="Proteomes" id="UP000241462"/>
    </source>
</evidence>
<keyword evidence="2" id="KW-1185">Reference proteome</keyword>
<dbReference type="InParanoid" id="A0A2T3AAC8"/>
<accession>A0A2T3AAC8</accession>
<protein>
    <submittedName>
        <fullName evidence="1">Uncharacterized protein</fullName>
    </submittedName>
</protein>
<evidence type="ECO:0000313" key="1">
    <source>
        <dbReference type="EMBL" id="PSR88628.1"/>
    </source>
</evidence>
<organism evidence="1 2">
    <name type="scientific">Coniella lustricola</name>
    <dbReference type="NCBI Taxonomy" id="2025994"/>
    <lineage>
        <taxon>Eukaryota</taxon>
        <taxon>Fungi</taxon>
        <taxon>Dikarya</taxon>
        <taxon>Ascomycota</taxon>
        <taxon>Pezizomycotina</taxon>
        <taxon>Sordariomycetes</taxon>
        <taxon>Sordariomycetidae</taxon>
        <taxon>Diaporthales</taxon>
        <taxon>Schizoparmaceae</taxon>
        <taxon>Coniella</taxon>
    </lineage>
</organism>
<dbReference type="EMBL" id="KZ678426">
    <property type="protein sequence ID" value="PSR88628.1"/>
    <property type="molecule type" value="Genomic_DNA"/>
</dbReference>